<dbReference type="EMBL" id="VFMO01000001">
    <property type="protein sequence ID" value="TQJ15670.1"/>
    <property type="molecule type" value="Genomic_DNA"/>
</dbReference>
<feature type="domain" description="DUF3817" evidence="7">
    <location>
        <begin position="17"/>
        <end position="103"/>
    </location>
</feature>
<evidence type="ECO:0000256" key="5">
    <source>
        <dbReference type="ARBA" id="ARBA00023136"/>
    </source>
</evidence>
<feature type="transmembrane region" description="Helical" evidence="6">
    <location>
        <begin position="20"/>
        <end position="43"/>
    </location>
</feature>
<evidence type="ECO:0000256" key="3">
    <source>
        <dbReference type="ARBA" id="ARBA00022692"/>
    </source>
</evidence>
<keyword evidence="9" id="KW-1185">Reference proteome</keyword>
<dbReference type="RefSeq" id="WP_141929159.1">
    <property type="nucleotide sequence ID" value="NZ_BAABCI010000001.1"/>
</dbReference>
<evidence type="ECO:0000256" key="4">
    <source>
        <dbReference type="ARBA" id="ARBA00022989"/>
    </source>
</evidence>
<reference evidence="8 9" key="1">
    <citation type="submission" date="2019-06" db="EMBL/GenBank/DDBJ databases">
        <title>Sequencing the genomes of 1000 actinobacteria strains.</title>
        <authorList>
            <person name="Klenk H.-P."/>
        </authorList>
    </citation>
    <scope>NUCLEOTIDE SEQUENCE [LARGE SCALE GENOMIC DNA]</scope>
    <source>
        <strain evidence="8 9">DSM 19828</strain>
    </source>
</reference>
<protein>
    <submittedName>
        <fullName evidence="8">Integral membrane protein</fullName>
    </submittedName>
</protein>
<evidence type="ECO:0000256" key="1">
    <source>
        <dbReference type="ARBA" id="ARBA00004651"/>
    </source>
</evidence>
<keyword evidence="5 6" id="KW-0472">Membrane</keyword>
<dbReference type="PANTHER" id="PTHR40077:SF2">
    <property type="entry name" value="MEMBRANE PROTEIN"/>
    <property type="match status" value="1"/>
</dbReference>
<gene>
    <name evidence="8" type="ORF">FB459_3228</name>
</gene>
<accession>A0A542EJZ8</accession>
<keyword evidence="2" id="KW-1003">Cell membrane</keyword>
<comment type="caution">
    <text evidence="8">The sequence shown here is derived from an EMBL/GenBank/DDBJ whole genome shotgun (WGS) entry which is preliminary data.</text>
</comment>
<keyword evidence="4 6" id="KW-1133">Transmembrane helix</keyword>
<name>A0A542EJZ8_9MICO</name>
<evidence type="ECO:0000256" key="2">
    <source>
        <dbReference type="ARBA" id="ARBA00022475"/>
    </source>
</evidence>
<evidence type="ECO:0000259" key="7">
    <source>
        <dbReference type="Pfam" id="PF12823"/>
    </source>
</evidence>
<dbReference type="Pfam" id="PF12823">
    <property type="entry name" value="DUF3817"/>
    <property type="match status" value="1"/>
</dbReference>
<dbReference type="AlphaFoldDB" id="A0A542EJZ8"/>
<evidence type="ECO:0000256" key="6">
    <source>
        <dbReference type="SAM" id="Phobius"/>
    </source>
</evidence>
<sequence length="117" mass="13138">MSEQYPIEDPQRVRSALTFFRITALIAGVALIVLVVEMVLKYGMDNDALAWWSPVHGLLFMGFVAATYNLGSKLRWHMGRMVGYILTAFVPLLSFWLEKKVTREVQGQLAGAGHPAR</sequence>
<dbReference type="NCBIfam" id="TIGR03954">
    <property type="entry name" value="integ_memb_HG"/>
    <property type="match status" value="1"/>
</dbReference>
<dbReference type="Proteomes" id="UP000320806">
    <property type="component" value="Unassembled WGS sequence"/>
</dbReference>
<dbReference type="GO" id="GO:0005886">
    <property type="term" value="C:plasma membrane"/>
    <property type="evidence" value="ECO:0007669"/>
    <property type="project" value="UniProtKB-SubCell"/>
</dbReference>
<feature type="transmembrane region" description="Helical" evidence="6">
    <location>
        <begin position="49"/>
        <end position="69"/>
    </location>
</feature>
<evidence type="ECO:0000313" key="8">
    <source>
        <dbReference type="EMBL" id="TQJ15670.1"/>
    </source>
</evidence>
<dbReference type="PANTHER" id="PTHR40077">
    <property type="entry name" value="MEMBRANE PROTEIN-RELATED"/>
    <property type="match status" value="1"/>
</dbReference>
<evidence type="ECO:0000313" key="9">
    <source>
        <dbReference type="Proteomes" id="UP000320806"/>
    </source>
</evidence>
<comment type="subcellular location">
    <subcellularLocation>
        <location evidence="1">Cell membrane</location>
        <topology evidence="1">Multi-pass membrane protein</topology>
    </subcellularLocation>
</comment>
<proteinExistence type="predicted"/>
<dbReference type="OrthoDB" id="9342687at2"/>
<keyword evidence="3 6" id="KW-0812">Transmembrane</keyword>
<dbReference type="InterPro" id="IPR023845">
    <property type="entry name" value="DUF3817_TM"/>
</dbReference>
<organism evidence="8 9">
    <name type="scientific">Yimella lutea</name>
    <dbReference type="NCBI Taxonomy" id="587872"/>
    <lineage>
        <taxon>Bacteria</taxon>
        <taxon>Bacillati</taxon>
        <taxon>Actinomycetota</taxon>
        <taxon>Actinomycetes</taxon>
        <taxon>Micrococcales</taxon>
        <taxon>Dermacoccaceae</taxon>
        <taxon>Yimella</taxon>
    </lineage>
</organism>